<evidence type="ECO:0000313" key="1">
    <source>
        <dbReference type="EMBL" id="CAI8812879.1"/>
    </source>
</evidence>
<dbReference type="AlphaFoldDB" id="A0AA35UBX0"/>
<dbReference type="RefSeq" id="WP_282213164.1">
    <property type="nucleotide sequence ID" value="NZ_OX458332.1"/>
</dbReference>
<evidence type="ECO:0000313" key="2">
    <source>
        <dbReference type="Proteomes" id="UP001158598"/>
    </source>
</evidence>
<proteinExistence type="predicted"/>
<dbReference type="NCBIfam" id="TIGR03803">
    <property type="entry name" value="Gloeo_Verruco"/>
    <property type="match status" value="1"/>
</dbReference>
<organism evidence="1 2">
    <name type="scientific">Methylococcus capsulatus</name>
    <dbReference type="NCBI Taxonomy" id="414"/>
    <lineage>
        <taxon>Bacteria</taxon>
        <taxon>Pseudomonadati</taxon>
        <taxon>Pseudomonadota</taxon>
        <taxon>Gammaproteobacteria</taxon>
        <taxon>Methylococcales</taxon>
        <taxon>Methylococcaceae</taxon>
        <taxon>Methylococcus</taxon>
    </lineage>
</organism>
<dbReference type="InterPro" id="IPR022519">
    <property type="entry name" value="Gloeo/Verruco_rpt"/>
</dbReference>
<accession>A0AA35UBX0</accession>
<name>A0AA35UBX0_METCP</name>
<reference evidence="1" key="1">
    <citation type="submission" date="2023-03" db="EMBL/GenBank/DDBJ databases">
        <authorList>
            <person name="Pearce D."/>
        </authorList>
    </citation>
    <scope>NUCLEOTIDE SEQUENCE</scope>
    <source>
        <strain evidence="1">Mc</strain>
    </source>
</reference>
<gene>
    <name evidence="1" type="ORF">MCNOR_1788</name>
</gene>
<protein>
    <submittedName>
        <fullName evidence="1">Uncharacterized protein</fullName>
    </submittedName>
</protein>
<dbReference type="Proteomes" id="UP001158598">
    <property type="component" value="Chromosome"/>
</dbReference>
<dbReference type="EMBL" id="OX458332">
    <property type="protein sequence ID" value="CAI8812879.1"/>
    <property type="molecule type" value="Genomic_DNA"/>
</dbReference>
<sequence length="65" mass="6531">MAHGSNPYAAAAFGPEGTLYGTAWNGGGSNIGTVHRIDPAQGFGVLHDFGQSPGIYPGLAALFGL</sequence>